<accession>A0A0F9AIV8</accession>
<dbReference type="AlphaFoldDB" id="A0A0F9AIV8"/>
<organism evidence="1">
    <name type="scientific">marine sediment metagenome</name>
    <dbReference type="NCBI Taxonomy" id="412755"/>
    <lineage>
        <taxon>unclassified sequences</taxon>
        <taxon>metagenomes</taxon>
        <taxon>ecological metagenomes</taxon>
    </lineage>
</organism>
<reference evidence="1" key="1">
    <citation type="journal article" date="2015" name="Nature">
        <title>Complex archaea that bridge the gap between prokaryotes and eukaryotes.</title>
        <authorList>
            <person name="Spang A."/>
            <person name="Saw J.H."/>
            <person name="Jorgensen S.L."/>
            <person name="Zaremba-Niedzwiedzka K."/>
            <person name="Martijn J."/>
            <person name="Lind A.E."/>
            <person name="van Eijk R."/>
            <person name="Schleper C."/>
            <person name="Guy L."/>
            <person name="Ettema T.J."/>
        </authorList>
    </citation>
    <scope>NUCLEOTIDE SEQUENCE</scope>
</reference>
<sequence length="137" mass="14989">MSDCECRVIAKDLPGIVTFTRVEVVYCPLHEAASKLLKVAEGAYGWLVSLPLESRPDNSWLQPLREAIVSARGGRGGGHGWTHPICGPCWYNMGREAPIRVIDAGNEVCCMCGRFTNAGIYYRSDPSRMPCKGESNG</sequence>
<comment type="caution">
    <text evidence="1">The sequence shown here is derived from an EMBL/GenBank/DDBJ whole genome shotgun (WGS) entry which is preliminary data.</text>
</comment>
<evidence type="ECO:0000313" key="1">
    <source>
        <dbReference type="EMBL" id="KKK78369.1"/>
    </source>
</evidence>
<protein>
    <submittedName>
        <fullName evidence="1">Uncharacterized protein</fullName>
    </submittedName>
</protein>
<gene>
    <name evidence="1" type="ORF">LCGC14_2844270</name>
</gene>
<name>A0A0F9AIV8_9ZZZZ</name>
<proteinExistence type="predicted"/>
<dbReference type="EMBL" id="LAZR01054520">
    <property type="protein sequence ID" value="KKK78369.1"/>
    <property type="molecule type" value="Genomic_DNA"/>
</dbReference>